<dbReference type="SUPFAM" id="SSF53474">
    <property type="entry name" value="alpha/beta-Hydrolases"/>
    <property type="match status" value="1"/>
</dbReference>
<dbReference type="PANTHER" id="PTHR23025">
    <property type="entry name" value="TRIACYLGLYCEROL LIPASE"/>
    <property type="match status" value="1"/>
</dbReference>
<evidence type="ECO:0000256" key="1">
    <source>
        <dbReference type="SAM" id="MobiDB-lite"/>
    </source>
</evidence>
<gene>
    <name evidence="3" type="ORF">PRZ48_006803</name>
</gene>
<dbReference type="Gene3D" id="3.40.50.1820">
    <property type="entry name" value="alpha/beta hydrolase"/>
    <property type="match status" value="1"/>
</dbReference>
<dbReference type="InterPro" id="IPR013094">
    <property type="entry name" value="AB_hydrolase_3"/>
</dbReference>
<protein>
    <recommendedName>
        <fullName evidence="2">Alpha/beta hydrolase fold-3 domain-containing protein</fullName>
    </recommendedName>
</protein>
<name>A0ABR0EHN7_ZASCE</name>
<dbReference type="InterPro" id="IPR029058">
    <property type="entry name" value="AB_hydrolase_fold"/>
</dbReference>
<dbReference type="Proteomes" id="UP001305779">
    <property type="component" value="Unassembled WGS sequence"/>
</dbReference>
<organism evidence="3 4">
    <name type="scientific">Zasmidium cellare</name>
    <name type="common">Wine cellar mold</name>
    <name type="synonym">Racodium cellare</name>
    <dbReference type="NCBI Taxonomy" id="395010"/>
    <lineage>
        <taxon>Eukaryota</taxon>
        <taxon>Fungi</taxon>
        <taxon>Dikarya</taxon>
        <taxon>Ascomycota</taxon>
        <taxon>Pezizomycotina</taxon>
        <taxon>Dothideomycetes</taxon>
        <taxon>Dothideomycetidae</taxon>
        <taxon>Mycosphaerellales</taxon>
        <taxon>Mycosphaerellaceae</taxon>
        <taxon>Zasmidium</taxon>
    </lineage>
</organism>
<sequence>MPLKSDLQLDASKFDEKNISEQTKKFNEGLMKVMSSGPKWYEVGPEKYRQMRWNGETPIPKPTVLESGKNSTLPSREPGRNIPIRIFTPDNGPSKGIFLHIHGGGWVLQSEAYQDLQLAQYANASSLTVISLGYRLAPENPYPAGNEDCFDVGEYLIDHGERDFGVPLMFMGGDSAGGHLSVVTTYHLLKTRPGFAFRGLVLNYGCYDLSGFLPQAWNFDMPLVLTVEIMQKYVEAYCPNTTQEQRRDPWISPLFMDLNALKLPPALFTCGTLDPLLDDSVLMSAKWQISGAEAILKIYTGAPHGFSFFPVGGTETTEEVLKDIATFMNERSS</sequence>
<dbReference type="EMBL" id="JAXOVC010000005">
    <property type="protein sequence ID" value="KAK4500997.1"/>
    <property type="molecule type" value="Genomic_DNA"/>
</dbReference>
<evidence type="ECO:0000259" key="2">
    <source>
        <dbReference type="Pfam" id="PF07859"/>
    </source>
</evidence>
<feature type="region of interest" description="Disordered" evidence="1">
    <location>
        <begin position="59"/>
        <end position="83"/>
    </location>
</feature>
<proteinExistence type="predicted"/>
<dbReference type="PANTHER" id="PTHR23025:SF3">
    <property type="entry name" value="HORMONE-SENSITIVE LIPASE"/>
    <property type="match status" value="1"/>
</dbReference>
<evidence type="ECO:0000313" key="3">
    <source>
        <dbReference type="EMBL" id="KAK4500997.1"/>
    </source>
</evidence>
<feature type="domain" description="Alpha/beta hydrolase fold-3" evidence="2">
    <location>
        <begin position="99"/>
        <end position="306"/>
    </location>
</feature>
<comment type="caution">
    <text evidence="3">The sequence shown here is derived from an EMBL/GenBank/DDBJ whole genome shotgun (WGS) entry which is preliminary data.</text>
</comment>
<dbReference type="Pfam" id="PF07859">
    <property type="entry name" value="Abhydrolase_3"/>
    <property type="match status" value="1"/>
</dbReference>
<keyword evidence="4" id="KW-1185">Reference proteome</keyword>
<reference evidence="3 4" key="1">
    <citation type="journal article" date="2023" name="G3 (Bethesda)">
        <title>A chromosome-level genome assembly of Zasmidium syzygii isolated from banana leaves.</title>
        <authorList>
            <person name="van Westerhoven A.C."/>
            <person name="Mehrabi R."/>
            <person name="Talebi R."/>
            <person name="Steentjes M.B.F."/>
            <person name="Corcolon B."/>
            <person name="Chong P.A."/>
            <person name="Kema G.H.J."/>
            <person name="Seidl M.F."/>
        </authorList>
    </citation>
    <scope>NUCLEOTIDE SEQUENCE [LARGE SCALE GENOMIC DNA]</scope>
    <source>
        <strain evidence="3 4">P124</strain>
    </source>
</reference>
<accession>A0ABR0EHN7</accession>
<evidence type="ECO:0000313" key="4">
    <source>
        <dbReference type="Proteomes" id="UP001305779"/>
    </source>
</evidence>